<dbReference type="EMBL" id="JADIMT010000031">
    <property type="protein sequence ID" value="MBO8435738.1"/>
    <property type="molecule type" value="Genomic_DNA"/>
</dbReference>
<reference evidence="2" key="2">
    <citation type="journal article" date="2021" name="PeerJ">
        <title>Extensive microbial diversity within the chicken gut microbiome revealed by metagenomics and culture.</title>
        <authorList>
            <person name="Gilroy R."/>
            <person name="Ravi A."/>
            <person name="Getino M."/>
            <person name="Pursley I."/>
            <person name="Horton D.L."/>
            <person name="Alikhan N.F."/>
            <person name="Baker D."/>
            <person name="Gharbi K."/>
            <person name="Hall N."/>
            <person name="Watson M."/>
            <person name="Adriaenssens E.M."/>
            <person name="Foster-Nyarko E."/>
            <person name="Jarju S."/>
            <person name="Secka A."/>
            <person name="Antonio M."/>
            <person name="Oren A."/>
            <person name="Chaudhuri R.R."/>
            <person name="La Ragione R."/>
            <person name="Hildebrand F."/>
            <person name="Pallen M.J."/>
        </authorList>
    </citation>
    <scope>NUCLEOTIDE SEQUENCE</scope>
    <source>
        <strain evidence="2">7293</strain>
    </source>
</reference>
<proteinExistence type="predicted"/>
<comment type="caution">
    <text evidence="2">The sequence shown here is derived from an EMBL/GenBank/DDBJ whole genome shotgun (WGS) entry which is preliminary data.</text>
</comment>
<accession>A0A9D9DYB4</accession>
<dbReference type="Gene3D" id="2.60.320.10">
    <property type="entry name" value="N-utilization substance G protein NusG, insert domain"/>
    <property type="match status" value="1"/>
</dbReference>
<dbReference type="InterPro" id="IPR038690">
    <property type="entry name" value="NusG_2_sf"/>
</dbReference>
<feature type="transmembrane region" description="Helical" evidence="1">
    <location>
        <begin position="9"/>
        <end position="28"/>
    </location>
</feature>
<keyword evidence="1" id="KW-0472">Membrane</keyword>
<sequence>MKRKKPGDIILILIYITLFTLSLVFYPGKGDTLLVETETGSYAYALSEDGVHSFTGPLGITEIEIKDGKARVISSPCRNKICIESGWAETLCCLPNRVTAITTGNEGEVDAISG</sequence>
<name>A0A9D9DYB4_9SPIO</name>
<evidence type="ECO:0000256" key="1">
    <source>
        <dbReference type="SAM" id="Phobius"/>
    </source>
</evidence>
<protein>
    <submittedName>
        <fullName evidence="2">NusG domain II-containing protein</fullName>
    </submittedName>
</protein>
<reference evidence="2" key="1">
    <citation type="submission" date="2020-10" db="EMBL/GenBank/DDBJ databases">
        <authorList>
            <person name="Gilroy R."/>
        </authorList>
    </citation>
    <scope>NUCLEOTIDE SEQUENCE</scope>
    <source>
        <strain evidence="2">7293</strain>
    </source>
</reference>
<gene>
    <name evidence="2" type="ORF">IAA97_02000</name>
</gene>
<evidence type="ECO:0000313" key="3">
    <source>
        <dbReference type="Proteomes" id="UP000823615"/>
    </source>
</evidence>
<organism evidence="2 3">
    <name type="scientific">Candidatus Ornithospirochaeta stercoripullorum</name>
    <dbReference type="NCBI Taxonomy" id="2840899"/>
    <lineage>
        <taxon>Bacteria</taxon>
        <taxon>Pseudomonadati</taxon>
        <taxon>Spirochaetota</taxon>
        <taxon>Spirochaetia</taxon>
        <taxon>Spirochaetales</taxon>
        <taxon>Spirochaetaceae</taxon>
        <taxon>Spirochaetaceae incertae sedis</taxon>
        <taxon>Candidatus Ornithospirochaeta</taxon>
    </lineage>
</organism>
<dbReference type="Proteomes" id="UP000823615">
    <property type="component" value="Unassembled WGS sequence"/>
</dbReference>
<dbReference type="Pfam" id="PF07009">
    <property type="entry name" value="NusG_II"/>
    <property type="match status" value="1"/>
</dbReference>
<evidence type="ECO:0000313" key="2">
    <source>
        <dbReference type="EMBL" id="MBO8435738.1"/>
    </source>
</evidence>
<keyword evidence="1" id="KW-0812">Transmembrane</keyword>
<keyword evidence="1" id="KW-1133">Transmembrane helix</keyword>
<dbReference type="AlphaFoldDB" id="A0A9D9DYB4"/>